<evidence type="ECO:0000256" key="7">
    <source>
        <dbReference type="SAM" id="Phobius"/>
    </source>
</evidence>
<keyword evidence="3" id="KW-1003">Cell membrane</keyword>
<dbReference type="CDD" id="cd06261">
    <property type="entry name" value="TM_PBP2"/>
    <property type="match status" value="1"/>
</dbReference>
<protein>
    <recommendedName>
        <fullName evidence="8">ABC transmembrane type-1 domain-containing protein</fullName>
    </recommendedName>
</protein>
<organism evidence="9 10">
    <name type="scientific">Mycoplasmopsis gallinacea</name>
    <dbReference type="NCBI Taxonomy" id="29556"/>
    <lineage>
        <taxon>Bacteria</taxon>
        <taxon>Bacillati</taxon>
        <taxon>Mycoplasmatota</taxon>
        <taxon>Mycoplasmoidales</taxon>
        <taxon>Metamycoplasmataceae</taxon>
        <taxon>Mycoplasmopsis</taxon>
    </lineage>
</organism>
<dbReference type="Proteomes" id="UP000290568">
    <property type="component" value="Chromosome"/>
</dbReference>
<evidence type="ECO:0000259" key="8">
    <source>
        <dbReference type="Pfam" id="PF00528"/>
    </source>
</evidence>
<keyword evidence="5 7" id="KW-1133">Transmembrane helix</keyword>
<dbReference type="Gene3D" id="1.10.3720.10">
    <property type="entry name" value="MetI-like"/>
    <property type="match status" value="1"/>
</dbReference>
<evidence type="ECO:0000256" key="2">
    <source>
        <dbReference type="ARBA" id="ARBA00022448"/>
    </source>
</evidence>
<feature type="transmembrane region" description="Helical" evidence="7">
    <location>
        <begin position="197"/>
        <end position="216"/>
    </location>
</feature>
<feature type="transmembrane region" description="Helical" evidence="7">
    <location>
        <begin position="252"/>
        <end position="273"/>
    </location>
</feature>
<feature type="transmembrane region" description="Helical" evidence="7">
    <location>
        <begin position="21"/>
        <end position="43"/>
    </location>
</feature>
<comment type="subcellular location">
    <subcellularLocation>
        <location evidence="1">Cell membrane</location>
        <topology evidence="1">Multi-pass membrane protein</topology>
    </subcellularLocation>
</comment>
<dbReference type="GO" id="GO:0005886">
    <property type="term" value="C:plasma membrane"/>
    <property type="evidence" value="ECO:0007669"/>
    <property type="project" value="UniProtKB-SubCell"/>
</dbReference>
<dbReference type="InterPro" id="IPR000515">
    <property type="entry name" value="MetI-like"/>
</dbReference>
<evidence type="ECO:0000256" key="4">
    <source>
        <dbReference type="ARBA" id="ARBA00022692"/>
    </source>
</evidence>
<dbReference type="PANTHER" id="PTHR30465:SF0">
    <property type="entry name" value="OLIGOPEPTIDE TRANSPORT SYSTEM PERMEASE PROTEIN APPB"/>
    <property type="match status" value="1"/>
</dbReference>
<feature type="transmembrane region" description="Helical" evidence="7">
    <location>
        <begin position="124"/>
        <end position="144"/>
    </location>
</feature>
<dbReference type="STRING" id="29556.VO56_00490"/>
<evidence type="ECO:0000313" key="9">
    <source>
        <dbReference type="EMBL" id="VEU59039.1"/>
    </source>
</evidence>
<keyword evidence="6 7" id="KW-0472">Membrane</keyword>
<evidence type="ECO:0000256" key="3">
    <source>
        <dbReference type="ARBA" id="ARBA00022475"/>
    </source>
</evidence>
<keyword evidence="10" id="KW-1185">Reference proteome</keyword>
<dbReference type="AlphaFoldDB" id="A0A449A470"/>
<dbReference type="Pfam" id="PF00528">
    <property type="entry name" value="BPD_transp_1"/>
    <property type="match status" value="1"/>
</dbReference>
<accession>A0A449A470</accession>
<name>A0A449A470_9BACT</name>
<dbReference type="GO" id="GO:0055085">
    <property type="term" value="P:transmembrane transport"/>
    <property type="evidence" value="ECO:0007669"/>
    <property type="project" value="InterPro"/>
</dbReference>
<evidence type="ECO:0000313" key="10">
    <source>
        <dbReference type="Proteomes" id="UP000290568"/>
    </source>
</evidence>
<feature type="transmembrane region" description="Helical" evidence="7">
    <location>
        <begin position="300"/>
        <end position="323"/>
    </location>
</feature>
<proteinExistence type="predicted"/>
<dbReference type="RefSeq" id="WP_129620645.1">
    <property type="nucleotide sequence ID" value="NZ_LR214950.1"/>
</dbReference>
<dbReference type="InterPro" id="IPR035906">
    <property type="entry name" value="MetI-like_sf"/>
</dbReference>
<dbReference type="PANTHER" id="PTHR30465">
    <property type="entry name" value="INNER MEMBRANE ABC TRANSPORTER"/>
    <property type="match status" value="1"/>
</dbReference>
<feature type="transmembrane region" description="Helical" evidence="7">
    <location>
        <begin position="156"/>
        <end position="177"/>
    </location>
</feature>
<dbReference type="SUPFAM" id="SSF161098">
    <property type="entry name" value="MetI-like"/>
    <property type="match status" value="1"/>
</dbReference>
<dbReference type="EMBL" id="LR214950">
    <property type="protein sequence ID" value="VEU59039.1"/>
    <property type="molecule type" value="Genomic_DNA"/>
</dbReference>
<keyword evidence="2" id="KW-0813">Transport</keyword>
<keyword evidence="4 7" id="KW-0812">Transmembrane</keyword>
<feature type="domain" description="ABC transmembrane type-1" evidence="8">
    <location>
        <begin position="138"/>
        <end position="313"/>
    </location>
</feature>
<dbReference type="OrthoDB" id="9789439at2"/>
<gene>
    <name evidence="9" type="ORF">NCTC10183_00831</name>
</gene>
<reference evidence="9 10" key="1">
    <citation type="submission" date="2019-01" db="EMBL/GenBank/DDBJ databases">
        <authorList>
            <consortium name="Pathogen Informatics"/>
        </authorList>
    </citation>
    <scope>NUCLEOTIDE SEQUENCE [LARGE SCALE GENOMIC DNA]</scope>
    <source>
        <strain evidence="9 10">NCTC10183</strain>
    </source>
</reference>
<evidence type="ECO:0000256" key="6">
    <source>
        <dbReference type="ARBA" id="ARBA00023136"/>
    </source>
</evidence>
<evidence type="ECO:0000256" key="5">
    <source>
        <dbReference type="ARBA" id="ARBA00022989"/>
    </source>
</evidence>
<evidence type="ECO:0000256" key="1">
    <source>
        <dbReference type="ARBA" id="ARBA00004651"/>
    </source>
</evidence>
<sequence length="331" mass="38280">MFKTIKLNLKNKIFLLILKKFFLSITFVIAFTFLVHLILISLYPLPLNEEIKITSNEFGSINLVEQSKEYNLDKTAFTKSFLFLWKLITFSAIKFSQVDTSIAVFSNNDRNAWTYFVSNNEVNYLIIIFSQFLSFMIGYLLGVWAGYKKRSYIDYLINFFSVLFLSTSLLIVIPIVIHFEYLFGIIVNYNPKKISTFLFPIVTIVLISQSAIVKIVRGETIKGLLHPSYTYYKSLGFSEWSIFRKSILKNTIVALLPLFPFLLVGSLSSSVFLETYFNIPGNWKHIYGILIKKEIGPICVLIYLIVLSFSISYFACEVIRIILNPFVERSK</sequence>